<evidence type="ECO:0000256" key="5">
    <source>
        <dbReference type="ARBA" id="ARBA00045448"/>
    </source>
</evidence>
<dbReference type="SUPFAM" id="SSF50993">
    <property type="entry name" value="Peptidase/esterase 'gauge' domain"/>
    <property type="match status" value="1"/>
</dbReference>
<reference evidence="10 11" key="1">
    <citation type="journal article" date="2011" name="Nature">
        <title>A high-resolution map of human evolutionary constraint using 29 mammals.</title>
        <authorList>
            <person name="Lindblad-Toh K."/>
            <person name="Garber M."/>
            <person name="Zuk O."/>
            <person name="Lin M.F."/>
            <person name="Parker B.J."/>
            <person name="Washietl S."/>
            <person name="Kheradpour P."/>
            <person name="Ernst J."/>
            <person name="Jordan G."/>
            <person name="Mauceli E."/>
            <person name="Ward L.D."/>
            <person name="Lowe C.B."/>
            <person name="Holloway A.K."/>
            <person name="Clamp M."/>
            <person name="Gnerre S."/>
            <person name="Alfoldi J."/>
            <person name="Beal K."/>
            <person name="Chang J."/>
            <person name="Clawson H."/>
            <person name="Cuff J."/>
            <person name="Di Palma F."/>
            <person name="Fitzgerald S."/>
            <person name="Flicek P."/>
            <person name="Guttman M."/>
            <person name="Hubisz M.J."/>
            <person name="Jaffe D.B."/>
            <person name="Jungreis I."/>
            <person name="Kent W.J."/>
            <person name="Kostka D."/>
            <person name="Lara M."/>
            <person name="Martins A.L."/>
            <person name="Massingham T."/>
            <person name="Moltke I."/>
            <person name="Raney B.J."/>
            <person name="Rasmussen M.D."/>
            <person name="Robinson J."/>
            <person name="Stark A."/>
            <person name="Vilella A.J."/>
            <person name="Wen J."/>
            <person name="Xie X."/>
            <person name="Zody M.C."/>
            <person name="Baldwin J."/>
            <person name="Bloom T."/>
            <person name="Chin C.W."/>
            <person name="Heiman D."/>
            <person name="Nicol R."/>
            <person name="Nusbaum C."/>
            <person name="Young S."/>
            <person name="Wilkinson J."/>
            <person name="Worley K.C."/>
            <person name="Kovar C.L."/>
            <person name="Muzny D.M."/>
            <person name="Gibbs R.A."/>
            <person name="Cree A."/>
            <person name="Dihn H.H."/>
            <person name="Fowler G."/>
            <person name="Jhangiani S."/>
            <person name="Joshi V."/>
            <person name="Lee S."/>
            <person name="Lewis L.R."/>
            <person name="Nazareth L.V."/>
            <person name="Okwuonu G."/>
            <person name="Santibanez J."/>
            <person name="Warren W.C."/>
            <person name="Mardis E.R."/>
            <person name="Weinstock G.M."/>
            <person name="Wilson R.K."/>
            <person name="Delehaunty K."/>
            <person name="Dooling D."/>
            <person name="Fronik C."/>
            <person name="Fulton L."/>
            <person name="Fulton B."/>
            <person name="Graves T."/>
            <person name="Minx P."/>
            <person name="Sodergren E."/>
            <person name="Birney E."/>
            <person name="Margulies E.H."/>
            <person name="Herrero J."/>
            <person name="Green E.D."/>
            <person name="Haussler D."/>
            <person name="Siepel A."/>
            <person name="Goldman N."/>
            <person name="Pollard K.S."/>
            <person name="Pedersen J.S."/>
            <person name="Lander E.S."/>
            <person name="Kellis M."/>
        </authorList>
    </citation>
    <scope>NUCLEOTIDE SEQUENCE [LARGE SCALE GENOMIC DNA]</scope>
    <source>
        <strain evidence="10 11">Thorbecke inbred</strain>
    </source>
</reference>
<dbReference type="InterPro" id="IPR001375">
    <property type="entry name" value="Peptidase_S9_cat"/>
</dbReference>
<keyword evidence="11" id="KW-1185">Reference proteome</keyword>
<comment type="function">
    <text evidence="5">Serine peptidase whose precise substrate specificity remains unclear. Does not cleave peptides after a arginine or lysine residue. Regulates trans-Golgi network morphology and sorting by regulating the membrane binding of the AP-1 complex. May play a role in the regulation of synaptic vesicle exocytosis.</text>
</comment>
<dbReference type="InterPro" id="IPR051543">
    <property type="entry name" value="Serine_Peptidase_S9A"/>
</dbReference>
<dbReference type="PRINTS" id="PR00862">
    <property type="entry name" value="PROLIGOPTASE"/>
</dbReference>
<gene>
    <name evidence="10" type="primary">PREPL</name>
</gene>
<dbReference type="FunFam" id="3.40.50.1820:FF:000050">
    <property type="entry name" value="prolyl endopeptidase-like isoform X2"/>
    <property type="match status" value="1"/>
</dbReference>
<keyword evidence="3 7" id="KW-0378">Hydrolase</keyword>
<dbReference type="GO" id="GO:0005856">
    <property type="term" value="C:cytoskeleton"/>
    <property type="evidence" value="ECO:0007669"/>
    <property type="project" value="TreeGrafter"/>
</dbReference>
<evidence type="ECO:0000259" key="8">
    <source>
        <dbReference type="Pfam" id="PF00326"/>
    </source>
</evidence>
<evidence type="ECO:0000313" key="10">
    <source>
        <dbReference type="Ensembl" id="ENSOCUP00000048148.1"/>
    </source>
</evidence>
<dbReference type="InterPro" id="IPR029058">
    <property type="entry name" value="AB_hydrolase_fold"/>
</dbReference>
<evidence type="ECO:0000256" key="7">
    <source>
        <dbReference type="RuleBase" id="RU368024"/>
    </source>
</evidence>
<dbReference type="InterPro" id="IPR002470">
    <property type="entry name" value="Peptidase_S9A"/>
</dbReference>
<dbReference type="Pfam" id="PF00326">
    <property type="entry name" value="Peptidase_S9"/>
    <property type="match status" value="1"/>
</dbReference>
<dbReference type="GO" id="GO:0005794">
    <property type="term" value="C:Golgi apparatus"/>
    <property type="evidence" value="ECO:0007669"/>
    <property type="project" value="TreeGrafter"/>
</dbReference>
<proteinExistence type="inferred from homology"/>
<dbReference type="Bgee" id="ENSOCUG00000005471">
    <property type="expression patterns" value="Expressed in prefrontal cortex and 17 other cell types or tissues"/>
</dbReference>
<dbReference type="Pfam" id="PF02897">
    <property type="entry name" value="Peptidase_S9_N"/>
    <property type="match status" value="1"/>
</dbReference>
<accession>A0A5F9DRH9</accession>
<dbReference type="EC" id="3.4.21.-" evidence="7"/>
<dbReference type="EMBL" id="AAGW02006157">
    <property type="status" value="NOT_ANNOTATED_CDS"/>
    <property type="molecule type" value="Genomic_DNA"/>
</dbReference>
<evidence type="ECO:0000256" key="4">
    <source>
        <dbReference type="ARBA" id="ARBA00022825"/>
    </source>
</evidence>
<dbReference type="PANTHER" id="PTHR11757">
    <property type="entry name" value="PROTEASE FAMILY S9A OLIGOPEPTIDASE"/>
    <property type="match status" value="1"/>
</dbReference>
<dbReference type="Gene3D" id="2.130.10.120">
    <property type="entry name" value="Prolyl oligopeptidase, N-terminal domain"/>
    <property type="match status" value="1"/>
</dbReference>
<dbReference type="Proteomes" id="UP000001811">
    <property type="component" value="Chromosome 2"/>
</dbReference>
<feature type="domain" description="Peptidase S9A N-terminal" evidence="9">
    <location>
        <begin position="107"/>
        <end position="384"/>
    </location>
</feature>
<dbReference type="PANTHER" id="PTHR11757:SF19">
    <property type="entry name" value="PROLYL ENDOPEPTIDASE-LIKE"/>
    <property type="match status" value="1"/>
</dbReference>
<evidence type="ECO:0000256" key="2">
    <source>
        <dbReference type="ARBA" id="ARBA00022670"/>
    </source>
</evidence>
<keyword evidence="2 7" id="KW-0645">Protease</keyword>
<dbReference type="Gene3D" id="3.40.50.1820">
    <property type="entry name" value="alpha/beta hydrolase"/>
    <property type="match status" value="1"/>
</dbReference>
<dbReference type="GO" id="GO:0004252">
    <property type="term" value="F:serine-type endopeptidase activity"/>
    <property type="evidence" value="ECO:0007669"/>
    <property type="project" value="UniProtKB-UniRule"/>
</dbReference>
<organism evidence="10 11">
    <name type="scientific">Oryctolagus cuniculus</name>
    <name type="common">Rabbit</name>
    <dbReference type="NCBI Taxonomy" id="9986"/>
    <lineage>
        <taxon>Eukaryota</taxon>
        <taxon>Metazoa</taxon>
        <taxon>Chordata</taxon>
        <taxon>Craniata</taxon>
        <taxon>Vertebrata</taxon>
        <taxon>Euteleostomi</taxon>
        <taxon>Mammalia</taxon>
        <taxon>Eutheria</taxon>
        <taxon>Euarchontoglires</taxon>
        <taxon>Glires</taxon>
        <taxon>Lagomorpha</taxon>
        <taxon>Leporidae</taxon>
        <taxon>Oryctolagus</taxon>
    </lineage>
</organism>
<dbReference type="Ensembl" id="ENSOCUT00000056867.1">
    <property type="protein sequence ID" value="ENSOCUP00000048148.1"/>
    <property type="gene ID" value="ENSOCUG00000005471.4"/>
</dbReference>
<sequence length="661" mass="76579">MQQKAQLFLRAFKYGIPRLGKCMQKQNLNHCPFADHYYNRIKLRKYHLNECLQSKPKISELARNIPRRSFSRKDNLPIKQENEKSPSENMDAFEKVRTKLETQPQEEYEIINAEVKHGGFVYYQEGCCLVRSKDEEADNENYEVLFNLEELKLDQPFIDCIRVAPDEKYVAAKIRTEDSEASTCIVVKLSDQPVMEASFPNVSSFEWVKDEEDEDVLFYTFQRNLRCHDVYRATFGDNKRNERFYTEKDPSYFVFLYLTKDSRFLTINIMNKTTSEVWLIDGLSPWDPPVLIQKRIHGVLYYVEHRDDELYILTNVGEPTEFKLMRTAADTPAIMNWDLFFTMKRNTKVVDLDMFKDHCVLFLKHSNLLYVNVIGLADDSVRSLKDGKLVPMTVFHKTDSEDLQQKPLLVHVYGAYGMDLKMNFRPERRVLVDDGWILAYCHVRGGGELGLQWHADGRLTKKLNGLADLEACIKTLHSQGFSQPSLTTLTAFSAGGVLVGALCNSDPELLRAVTLEAPFMDVLNTMMDTTLPLTLEELEEWGNPSSDEKHKNYIKRYCPYQNIKPQHYPSIHITAYENDERVPLKGIINYTEKLKEAVAEHAKDMGEGYQAPNIILDIQPGGNHVIEDSHKKITAQIKFLYEELGLDSTRVFEDLKKYLKF</sequence>
<evidence type="ECO:0000256" key="1">
    <source>
        <dbReference type="ARBA" id="ARBA00005228"/>
    </source>
</evidence>
<reference evidence="10" key="2">
    <citation type="submission" date="2025-08" db="UniProtKB">
        <authorList>
            <consortium name="Ensembl"/>
        </authorList>
    </citation>
    <scope>IDENTIFICATION</scope>
    <source>
        <strain evidence="10">Thorbecke</strain>
    </source>
</reference>
<evidence type="ECO:0000256" key="3">
    <source>
        <dbReference type="ARBA" id="ARBA00022801"/>
    </source>
</evidence>
<dbReference type="AlphaFoldDB" id="A0A5F9DRH9"/>
<dbReference type="InterPro" id="IPR023302">
    <property type="entry name" value="Pept_S9A_N"/>
</dbReference>
<evidence type="ECO:0000313" key="11">
    <source>
        <dbReference type="Proteomes" id="UP000001811"/>
    </source>
</evidence>
<evidence type="ECO:0000256" key="6">
    <source>
        <dbReference type="ARBA" id="ARBA00046730"/>
    </source>
</evidence>
<comment type="subunit">
    <text evidence="6">Homodimer. Interacts with the AP-1 complex.</text>
</comment>
<dbReference type="GO" id="GO:0006508">
    <property type="term" value="P:proteolysis"/>
    <property type="evidence" value="ECO:0007669"/>
    <property type="project" value="UniProtKB-KW"/>
</dbReference>
<dbReference type="GeneTree" id="ENSGT00530000063426"/>
<name>A0A5F9DRH9_RABIT</name>
<dbReference type="FunFam" id="2.130.10.120:FF:000004">
    <property type="entry name" value="prolyl endopeptidase-like isoform X2"/>
    <property type="match status" value="1"/>
</dbReference>
<comment type="similarity">
    <text evidence="1 7">Belongs to the peptidase S9A family.</text>
</comment>
<dbReference type="SUPFAM" id="SSF53474">
    <property type="entry name" value="alpha/beta-Hydrolases"/>
    <property type="match status" value="1"/>
</dbReference>
<evidence type="ECO:0000259" key="9">
    <source>
        <dbReference type="Pfam" id="PF02897"/>
    </source>
</evidence>
<feature type="domain" description="Peptidase S9 prolyl oligopeptidase catalytic" evidence="8">
    <location>
        <begin position="424"/>
        <end position="638"/>
    </location>
</feature>
<protein>
    <recommendedName>
        <fullName evidence="7">Prolyl endopeptidase</fullName>
        <ecNumber evidence="7">3.4.21.-</ecNumber>
    </recommendedName>
</protein>
<keyword evidence="4 7" id="KW-0720">Serine protease</keyword>
<reference evidence="10" key="3">
    <citation type="submission" date="2025-09" db="UniProtKB">
        <authorList>
            <consortium name="Ensembl"/>
        </authorList>
    </citation>
    <scope>IDENTIFICATION</scope>
    <source>
        <strain evidence="10">Thorbecke</strain>
    </source>
</reference>